<feature type="transmembrane region" description="Helical" evidence="2">
    <location>
        <begin position="83"/>
        <end position="106"/>
    </location>
</feature>
<name>A0A517RKE0_9PLAN</name>
<keyword evidence="2" id="KW-0472">Membrane</keyword>
<proteinExistence type="predicted"/>
<gene>
    <name evidence="3" type="ORF">Pan241w_44570</name>
</gene>
<dbReference type="EMBL" id="CP036269">
    <property type="protein sequence ID" value="QDT44348.1"/>
    <property type="molecule type" value="Genomic_DNA"/>
</dbReference>
<dbReference type="KEGG" id="gaz:Pan241w_44570"/>
<sequence length="460" mass="52425">MAWPEISIDDFPPKRDDEPSSLRQDIIDELTDHFACALNRELLKNPDEQTAKQRVLHQFGDPIKIARQLWLDAMKEKMMSQRILTGIAAVMAVCCMAVVGIAWILVQESRVVNQKLLEQMAVIAERPVAPAESQTDQQILLELKRLNQLQAMGSVAVQERMNQVSFQLVTDKNSQPATGITGRLIRLSKELDDFVVEATSDTKGKLDFGKLPAGPYALELKTPWGEIYQKLDFRMIPGREFSKTIVCPAQQPEPVSVSFQILRSEEFESDEWLVLADFRVRQIKKNDEVTHSYLSERQIENDNWFYLQPVNQGVYLIGKKRTVLKVPLRPDGKYQNLNPEIRLDQLTVDVPQGQYALPALYLIRRENLSRLSDLNENYFDPVALDRSNLIPGIPNLHLGGEMYAVGNTVFVSPFKILDKKPIKLSPGDVQRYPLQHFAASPGKKNVWNINFYDKKIAQVD</sequence>
<organism evidence="3 4">
    <name type="scientific">Gimesia alba</name>
    <dbReference type="NCBI Taxonomy" id="2527973"/>
    <lineage>
        <taxon>Bacteria</taxon>
        <taxon>Pseudomonadati</taxon>
        <taxon>Planctomycetota</taxon>
        <taxon>Planctomycetia</taxon>
        <taxon>Planctomycetales</taxon>
        <taxon>Planctomycetaceae</taxon>
        <taxon>Gimesia</taxon>
    </lineage>
</organism>
<accession>A0A517RKE0</accession>
<dbReference type="Proteomes" id="UP000317171">
    <property type="component" value="Chromosome"/>
</dbReference>
<feature type="compositionally biased region" description="Basic and acidic residues" evidence="1">
    <location>
        <begin position="11"/>
        <end position="20"/>
    </location>
</feature>
<evidence type="ECO:0000313" key="3">
    <source>
        <dbReference type="EMBL" id="QDT44348.1"/>
    </source>
</evidence>
<dbReference type="RefSeq" id="WP_145219723.1">
    <property type="nucleotide sequence ID" value="NZ_CP036269.1"/>
</dbReference>
<dbReference type="AlphaFoldDB" id="A0A517RKE0"/>
<keyword evidence="2" id="KW-1133">Transmembrane helix</keyword>
<dbReference type="OrthoDB" id="291021at2"/>
<keyword evidence="2" id="KW-0812">Transmembrane</keyword>
<evidence type="ECO:0000256" key="2">
    <source>
        <dbReference type="SAM" id="Phobius"/>
    </source>
</evidence>
<reference evidence="3 4" key="1">
    <citation type="submission" date="2019-02" db="EMBL/GenBank/DDBJ databases">
        <title>Deep-cultivation of Planctomycetes and their phenomic and genomic characterization uncovers novel biology.</title>
        <authorList>
            <person name="Wiegand S."/>
            <person name="Jogler M."/>
            <person name="Boedeker C."/>
            <person name="Pinto D."/>
            <person name="Vollmers J."/>
            <person name="Rivas-Marin E."/>
            <person name="Kohn T."/>
            <person name="Peeters S.H."/>
            <person name="Heuer A."/>
            <person name="Rast P."/>
            <person name="Oberbeckmann S."/>
            <person name="Bunk B."/>
            <person name="Jeske O."/>
            <person name="Meyerdierks A."/>
            <person name="Storesund J.E."/>
            <person name="Kallscheuer N."/>
            <person name="Luecker S."/>
            <person name="Lage O.M."/>
            <person name="Pohl T."/>
            <person name="Merkel B.J."/>
            <person name="Hornburger P."/>
            <person name="Mueller R.-W."/>
            <person name="Bruemmer F."/>
            <person name="Labrenz M."/>
            <person name="Spormann A.M."/>
            <person name="Op den Camp H."/>
            <person name="Overmann J."/>
            <person name="Amann R."/>
            <person name="Jetten M.S.M."/>
            <person name="Mascher T."/>
            <person name="Medema M.H."/>
            <person name="Devos D.P."/>
            <person name="Kaster A.-K."/>
            <person name="Ovreas L."/>
            <person name="Rohde M."/>
            <person name="Galperin M.Y."/>
            <person name="Jogler C."/>
        </authorList>
    </citation>
    <scope>NUCLEOTIDE SEQUENCE [LARGE SCALE GENOMIC DNA]</scope>
    <source>
        <strain evidence="3 4">Pan241w</strain>
    </source>
</reference>
<keyword evidence="4" id="KW-1185">Reference proteome</keyword>
<feature type="region of interest" description="Disordered" evidence="1">
    <location>
        <begin position="1"/>
        <end position="20"/>
    </location>
</feature>
<evidence type="ECO:0000256" key="1">
    <source>
        <dbReference type="SAM" id="MobiDB-lite"/>
    </source>
</evidence>
<evidence type="ECO:0000313" key="4">
    <source>
        <dbReference type="Proteomes" id="UP000317171"/>
    </source>
</evidence>
<protein>
    <submittedName>
        <fullName evidence="3">Uncharacterized protein</fullName>
    </submittedName>
</protein>